<gene>
    <name evidence="2" type="ORF">GCM10017591_20350</name>
</gene>
<reference evidence="2" key="2">
    <citation type="submission" date="2023-01" db="EMBL/GenBank/DDBJ databases">
        <authorList>
            <person name="Sun Q."/>
            <person name="Evtushenko L."/>
        </authorList>
    </citation>
    <scope>NUCLEOTIDE SEQUENCE</scope>
    <source>
        <strain evidence="2">VKM Ac-1940</strain>
    </source>
</reference>
<evidence type="ECO:0000313" key="3">
    <source>
        <dbReference type="Proteomes" id="UP001142291"/>
    </source>
</evidence>
<dbReference type="GO" id="GO:0004519">
    <property type="term" value="F:endonuclease activity"/>
    <property type="evidence" value="ECO:0007669"/>
    <property type="project" value="InterPro"/>
</dbReference>
<keyword evidence="3" id="KW-1185">Reference proteome</keyword>
<protein>
    <recommendedName>
        <fullName evidence="1">HNH domain-containing protein</fullName>
    </recommendedName>
</protein>
<comment type="caution">
    <text evidence="2">The sequence shown here is derived from an EMBL/GenBank/DDBJ whole genome shotgun (WGS) entry which is preliminary data.</text>
</comment>
<accession>A0A9W6M6K5</accession>
<dbReference type="Proteomes" id="UP001142291">
    <property type="component" value="Unassembled WGS sequence"/>
</dbReference>
<name>A0A9W6M6K5_9MICO</name>
<dbReference type="GO" id="GO:0008270">
    <property type="term" value="F:zinc ion binding"/>
    <property type="evidence" value="ECO:0007669"/>
    <property type="project" value="InterPro"/>
</dbReference>
<dbReference type="InterPro" id="IPR003615">
    <property type="entry name" value="HNH_nuc"/>
</dbReference>
<dbReference type="InterPro" id="IPR002711">
    <property type="entry name" value="HNH"/>
</dbReference>
<sequence>MSVASASGAAWNAQRRRVLDRDGWVCTSCGSWLAFDHPDPRHDATVDHIEAVIHNAGKVYDDSELASMCRSCNSAKGDRPLVRVTWWDREIFPNGLPC</sequence>
<dbReference type="EMBL" id="BSER01000009">
    <property type="protein sequence ID" value="GLJ95972.1"/>
    <property type="molecule type" value="Genomic_DNA"/>
</dbReference>
<dbReference type="AlphaFoldDB" id="A0A9W6M6K5"/>
<dbReference type="Gene3D" id="1.10.30.50">
    <property type="match status" value="1"/>
</dbReference>
<feature type="domain" description="HNH" evidence="1">
    <location>
        <begin position="26"/>
        <end position="79"/>
    </location>
</feature>
<organism evidence="2 3">
    <name type="scientific">Microbacterium dextranolyticum</name>
    <dbReference type="NCBI Taxonomy" id="36806"/>
    <lineage>
        <taxon>Bacteria</taxon>
        <taxon>Bacillati</taxon>
        <taxon>Actinomycetota</taxon>
        <taxon>Actinomycetes</taxon>
        <taxon>Micrococcales</taxon>
        <taxon>Microbacteriaceae</taxon>
        <taxon>Microbacterium</taxon>
    </lineage>
</organism>
<dbReference type="Pfam" id="PF01844">
    <property type="entry name" value="HNH"/>
    <property type="match status" value="1"/>
</dbReference>
<proteinExistence type="predicted"/>
<dbReference type="GO" id="GO:0003676">
    <property type="term" value="F:nucleic acid binding"/>
    <property type="evidence" value="ECO:0007669"/>
    <property type="project" value="InterPro"/>
</dbReference>
<evidence type="ECO:0000259" key="1">
    <source>
        <dbReference type="Pfam" id="PF01844"/>
    </source>
</evidence>
<dbReference type="RefSeq" id="WP_204963581.1">
    <property type="nucleotide sequence ID" value="NZ_BAAAUR010000001.1"/>
</dbReference>
<dbReference type="CDD" id="cd00085">
    <property type="entry name" value="HNHc"/>
    <property type="match status" value="1"/>
</dbReference>
<evidence type="ECO:0000313" key="2">
    <source>
        <dbReference type="EMBL" id="GLJ95972.1"/>
    </source>
</evidence>
<reference evidence="2" key="1">
    <citation type="journal article" date="2014" name="Int. J. Syst. Evol. Microbiol.">
        <title>Complete genome sequence of Corynebacterium casei LMG S-19264T (=DSM 44701T), isolated from a smear-ripened cheese.</title>
        <authorList>
            <consortium name="US DOE Joint Genome Institute (JGI-PGF)"/>
            <person name="Walter F."/>
            <person name="Albersmeier A."/>
            <person name="Kalinowski J."/>
            <person name="Ruckert C."/>
        </authorList>
    </citation>
    <scope>NUCLEOTIDE SEQUENCE</scope>
    <source>
        <strain evidence="2">VKM Ac-1940</strain>
    </source>
</reference>